<dbReference type="EMBL" id="RQFT01000015">
    <property type="protein sequence ID" value="TGL02343.1"/>
    <property type="molecule type" value="Genomic_DNA"/>
</dbReference>
<gene>
    <name evidence="3" type="ORF">EHQ43_18475</name>
</gene>
<dbReference type="SUPFAM" id="SSF53756">
    <property type="entry name" value="UDP-Glycosyltransferase/glycogen phosphorylase"/>
    <property type="match status" value="1"/>
</dbReference>
<keyword evidence="1 3" id="KW-0808">Transferase</keyword>
<name>A0A7I0HN90_9LEPT</name>
<dbReference type="GO" id="GO:0009103">
    <property type="term" value="P:lipopolysaccharide biosynthetic process"/>
    <property type="evidence" value="ECO:0007669"/>
    <property type="project" value="TreeGrafter"/>
</dbReference>
<comment type="caution">
    <text evidence="3">The sequence shown here is derived from an EMBL/GenBank/DDBJ whole genome shotgun (WGS) entry which is preliminary data.</text>
</comment>
<dbReference type="AlphaFoldDB" id="A0A7I0HN90"/>
<evidence type="ECO:0000259" key="2">
    <source>
        <dbReference type="Pfam" id="PF00534"/>
    </source>
</evidence>
<evidence type="ECO:0000313" key="4">
    <source>
        <dbReference type="Proteomes" id="UP000297641"/>
    </source>
</evidence>
<accession>A0A7I0HN90</accession>
<dbReference type="PANTHER" id="PTHR46401:SF2">
    <property type="entry name" value="GLYCOSYLTRANSFERASE WBBK-RELATED"/>
    <property type="match status" value="1"/>
</dbReference>
<evidence type="ECO:0000313" key="3">
    <source>
        <dbReference type="EMBL" id="TGL02343.1"/>
    </source>
</evidence>
<dbReference type="CDD" id="cd03801">
    <property type="entry name" value="GT4_PimA-like"/>
    <property type="match status" value="1"/>
</dbReference>
<dbReference type="Proteomes" id="UP000297641">
    <property type="component" value="Unassembled WGS sequence"/>
</dbReference>
<reference evidence="3 4" key="1">
    <citation type="journal article" date="2019" name="PLoS Negl. Trop. Dis.">
        <title>Revisiting the worldwide diversity of Leptospira species in the environment.</title>
        <authorList>
            <person name="Vincent A.T."/>
            <person name="Schiettekatte O."/>
            <person name="Bourhy P."/>
            <person name="Veyrier F.J."/>
            <person name="Picardeau M."/>
        </authorList>
    </citation>
    <scope>NUCLEOTIDE SEQUENCE [LARGE SCALE GENOMIC DNA]</scope>
    <source>
        <strain evidence="3 4">201800273</strain>
    </source>
</reference>
<sequence length="375" mass="43037">MYIMEKNNRAKMKILFIAPLPPPINGHSLVCQVLYDGLKSQNSMAIVDLKKQGLKDGKISMNRLSEIFRVFVETWKKKKNADVVYLTISESLAGNLKDLLLYIICYSLLPKFYIHLHGGSIKKLLFDHFSLLYAINRFFIQKMGGVIISGKSHLEIFEGYVKSERIHTIPNFAPSYMFISDSEFERKFKDFPEKINILFLSNMIPQKGYLLLLEAFQKLEKEIKVKFILNFAGRFDSKEEADFFQHSIKGETTIQYHGVVSDDKKKELFQSAHIFILPTMFFEGQPVSILEGYASGCVVLTTGQSGILDVFENNTNGFEMIPGSIDSIVENLLFIKESQNFDKLKQIAKFNLEKAKNVYKEEIYIKKIKNVLGVN</sequence>
<dbReference type="GO" id="GO:0016757">
    <property type="term" value="F:glycosyltransferase activity"/>
    <property type="evidence" value="ECO:0007669"/>
    <property type="project" value="InterPro"/>
</dbReference>
<proteinExistence type="predicted"/>
<evidence type="ECO:0000256" key="1">
    <source>
        <dbReference type="ARBA" id="ARBA00022679"/>
    </source>
</evidence>
<dbReference type="InterPro" id="IPR001296">
    <property type="entry name" value="Glyco_trans_1"/>
</dbReference>
<organism evidence="3 4">
    <name type="scientific">Leptospira bouyouniensis</name>
    <dbReference type="NCBI Taxonomy" id="2484911"/>
    <lineage>
        <taxon>Bacteria</taxon>
        <taxon>Pseudomonadati</taxon>
        <taxon>Spirochaetota</taxon>
        <taxon>Spirochaetia</taxon>
        <taxon>Leptospirales</taxon>
        <taxon>Leptospiraceae</taxon>
        <taxon>Leptospira</taxon>
    </lineage>
</organism>
<dbReference type="Gene3D" id="3.40.50.2000">
    <property type="entry name" value="Glycogen Phosphorylase B"/>
    <property type="match status" value="2"/>
</dbReference>
<feature type="domain" description="Glycosyl transferase family 1" evidence="2">
    <location>
        <begin position="183"/>
        <end position="343"/>
    </location>
</feature>
<protein>
    <submittedName>
        <fullName evidence="3">Glycosyltransferase</fullName>
    </submittedName>
</protein>
<dbReference type="Pfam" id="PF00534">
    <property type="entry name" value="Glycos_transf_1"/>
    <property type="match status" value="1"/>
</dbReference>
<dbReference type="PANTHER" id="PTHR46401">
    <property type="entry name" value="GLYCOSYLTRANSFERASE WBBK-RELATED"/>
    <property type="match status" value="1"/>
</dbReference>